<protein>
    <recommendedName>
        <fullName evidence="2">PB1-like domain-containing protein</fullName>
    </recommendedName>
</protein>
<dbReference type="EMBL" id="BQNB010008917">
    <property type="protein sequence ID" value="GJS56159.1"/>
    <property type="molecule type" value="Genomic_DNA"/>
</dbReference>
<dbReference type="Pfam" id="PF26130">
    <property type="entry name" value="PB1-like"/>
    <property type="match status" value="1"/>
</dbReference>
<organism evidence="3 4">
    <name type="scientific">Tanacetum coccineum</name>
    <dbReference type="NCBI Taxonomy" id="301880"/>
    <lineage>
        <taxon>Eukaryota</taxon>
        <taxon>Viridiplantae</taxon>
        <taxon>Streptophyta</taxon>
        <taxon>Embryophyta</taxon>
        <taxon>Tracheophyta</taxon>
        <taxon>Spermatophyta</taxon>
        <taxon>Magnoliopsida</taxon>
        <taxon>eudicotyledons</taxon>
        <taxon>Gunneridae</taxon>
        <taxon>Pentapetalae</taxon>
        <taxon>asterids</taxon>
        <taxon>campanulids</taxon>
        <taxon>Asterales</taxon>
        <taxon>Asteraceae</taxon>
        <taxon>Asteroideae</taxon>
        <taxon>Anthemideae</taxon>
        <taxon>Anthemidinae</taxon>
        <taxon>Tanacetum</taxon>
    </lineage>
</organism>
<comment type="caution">
    <text evidence="3">The sequence shown here is derived from an EMBL/GenBank/DDBJ whole genome shotgun (WGS) entry which is preliminary data.</text>
</comment>
<keyword evidence="4" id="KW-1185">Reference proteome</keyword>
<evidence type="ECO:0000256" key="1">
    <source>
        <dbReference type="SAM" id="MobiDB-lite"/>
    </source>
</evidence>
<evidence type="ECO:0000313" key="4">
    <source>
        <dbReference type="Proteomes" id="UP001151760"/>
    </source>
</evidence>
<feature type="domain" description="PB1-like" evidence="2">
    <location>
        <begin position="2"/>
        <end position="98"/>
    </location>
</feature>
<accession>A0ABQ4WTC6</accession>
<sequence length="358" mass="39750">MHLTVNFHHDGNFVPSPLMYLEGEKSIIRDLEFKGMIVIRLSKLLQGTCMFLVKGIFFLIPGKELSNGLIEIKNDLDLTNCIAVGYKNGKVVDMFLEHHGYDLSHWIQTDIDNNDDELSDVEMEDITGYGASDFVGEDDVVIPNRNPNSRCRAFFKIDRGCATYENGISESYHNAIRIARVSGSAMWLNTPEEPPLPLVLRKMPGRPRKLRIKHVTERPQPTVEKRTPGRKKADSNFVFPTGGKNGGDAGPSIADPTDSEASYAGDTGFMNKDETVTEDPIEESQVDDIPTQQSKTSQKTAKIIEDAIATGKLKTAGLKRRCKSERIAKRAKPFQFGKDGAGSCADKAWDVDEVLAEE</sequence>
<feature type="region of interest" description="Disordered" evidence="1">
    <location>
        <begin position="218"/>
        <end position="257"/>
    </location>
</feature>
<dbReference type="InterPro" id="IPR058594">
    <property type="entry name" value="PB1-like_dom_pln"/>
</dbReference>
<dbReference type="Proteomes" id="UP001151760">
    <property type="component" value="Unassembled WGS sequence"/>
</dbReference>
<gene>
    <name evidence="3" type="ORF">Tco_0629521</name>
</gene>
<feature type="compositionally biased region" description="Basic and acidic residues" evidence="1">
    <location>
        <begin position="223"/>
        <end position="234"/>
    </location>
</feature>
<evidence type="ECO:0000259" key="2">
    <source>
        <dbReference type="Pfam" id="PF26130"/>
    </source>
</evidence>
<name>A0ABQ4WTC6_9ASTR</name>
<reference evidence="3" key="1">
    <citation type="journal article" date="2022" name="Int. J. Mol. Sci.">
        <title>Draft Genome of Tanacetum Coccineum: Genomic Comparison of Closely Related Tanacetum-Family Plants.</title>
        <authorList>
            <person name="Yamashiro T."/>
            <person name="Shiraishi A."/>
            <person name="Nakayama K."/>
            <person name="Satake H."/>
        </authorList>
    </citation>
    <scope>NUCLEOTIDE SEQUENCE</scope>
</reference>
<proteinExistence type="predicted"/>
<evidence type="ECO:0000313" key="3">
    <source>
        <dbReference type="EMBL" id="GJS56159.1"/>
    </source>
</evidence>
<reference evidence="3" key="2">
    <citation type="submission" date="2022-01" db="EMBL/GenBank/DDBJ databases">
        <authorList>
            <person name="Yamashiro T."/>
            <person name="Shiraishi A."/>
            <person name="Satake H."/>
            <person name="Nakayama K."/>
        </authorList>
    </citation>
    <scope>NUCLEOTIDE SEQUENCE</scope>
</reference>